<organism evidence="2 3">
    <name type="scientific">Candidatus Regiella insecticola 5.15</name>
    <dbReference type="NCBI Taxonomy" id="1005043"/>
    <lineage>
        <taxon>Bacteria</taxon>
        <taxon>Pseudomonadati</taxon>
        <taxon>Pseudomonadota</taxon>
        <taxon>Gammaproteobacteria</taxon>
        <taxon>Enterobacterales</taxon>
        <taxon>Enterobacteriaceae</taxon>
        <taxon>aphid secondary symbionts</taxon>
        <taxon>Candidatus Regiella</taxon>
    </lineage>
</organism>
<evidence type="ECO:0000313" key="2">
    <source>
        <dbReference type="EMBL" id="EGY29291.1"/>
    </source>
</evidence>
<sequence>MTLPAISSTTTHVSPTNEAQQPTQTASLPVTGTGQSAIHVTASKAESVIKAHKANLVLIQARKMKLLLDQSINEQLKAEMGVATKSLAEGTITQKQYAQLCYDANSRAINAEQAAFQAAHEAAQKPCISSMYSELEEFAALEVISLQEHYQNFFKKLVEDGIITKEKSPELFSKAVDGKPAAQEPSTPAIAPQSSNEGGAPNPPFLSGNDLSDLISTLHKDLKSAVLAVHVDKSVETGEISQKESNEIFFKQLVENGIITKEKFPELFPETGDGKPAA</sequence>
<dbReference type="EMBL" id="AGCA01000169">
    <property type="protein sequence ID" value="EGY29291.1"/>
    <property type="molecule type" value="Genomic_DNA"/>
</dbReference>
<dbReference type="AlphaFoldDB" id="G2GYA0"/>
<comment type="caution">
    <text evidence="2">The sequence shown here is derived from an EMBL/GenBank/DDBJ whole genome shotgun (WGS) entry which is preliminary data.</text>
</comment>
<dbReference type="RefSeq" id="WP_006706442.1">
    <property type="nucleotide sequence ID" value="NZ_AGCA01000169.1"/>
</dbReference>
<accession>G2GYA0</accession>
<keyword evidence="3" id="KW-1185">Reference proteome</keyword>
<evidence type="ECO:0000256" key="1">
    <source>
        <dbReference type="SAM" id="MobiDB-lite"/>
    </source>
</evidence>
<name>G2GYA0_9ENTR</name>
<proteinExistence type="predicted"/>
<feature type="region of interest" description="Disordered" evidence="1">
    <location>
        <begin position="176"/>
        <end position="206"/>
    </location>
</feature>
<evidence type="ECO:0000313" key="3">
    <source>
        <dbReference type="Proteomes" id="UP000004116"/>
    </source>
</evidence>
<gene>
    <name evidence="2" type="ORF">Rin_00007540</name>
</gene>
<protein>
    <submittedName>
        <fullName evidence="2">Uncharacterized protein</fullName>
    </submittedName>
</protein>
<feature type="region of interest" description="Disordered" evidence="1">
    <location>
        <begin position="1"/>
        <end position="31"/>
    </location>
</feature>
<reference evidence="2 3" key="1">
    <citation type="journal article" date="2012" name="Genome Res.">
        <title>Genomic basis of endosymbiont-conferred protection against an insect parasitoid.</title>
        <authorList>
            <person name="Hansen A.K."/>
            <person name="Vorburger C."/>
            <person name="Moran N.A."/>
        </authorList>
    </citation>
    <scope>NUCLEOTIDE SEQUENCE [LARGE SCALE GENOMIC DNA]</scope>
    <source>
        <strain evidence="3">R5.15</strain>
    </source>
</reference>
<dbReference type="Proteomes" id="UP000004116">
    <property type="component" value="Unassembled WGS sequence"/>
</dbReference>